<dbReference type="InterPro" id="IPR036291">
    <property type="entry name" value="NAD(P)-bd_dom_sf"/>
</dbReference>
<dbReference type="SMART" id="SM00822">
    <property type="entry name" value="PKS_KR"/>
    <property type="match status" value="1"/>
</dbReference>
<dbReference type="InterPro" id="IPR020904">
    <property type="entry name" value="Sc_DH/Rdtase_CS"/>
</dbReference>
<gene>
    <name evidence="4" type="ORF">L1857_04375</name>
</gene>
<reference evidence="4" key="1">
    <citation type="submission" date="2022-01" db="EMBL/GenBank/DDBJ databases">
        <title>PSI-footprinting approach for the identification of protein synthesis inhibitor producers.</title>
        <authorList>
            <person name="Handel F."/>
            <person name="Kulik A."/>
            <person name="Wex K.W."/>
            <person name="Berscheid A."/>
            <person name="Saur J.S."/>
            <person name="Winkler A."/>
            <person name="Wibberg D."/>
            <person name="Kalinowski J."/>
            <person name="Broetz-Oesterhelt H."/>
            <person name="Mast Y."/>
        </authorList>
    </citation>
    <scope>NUCLEOTIDE SEQUENCE</scope>
    <source>
        <strain evidence="4">KNN 49.3e</strain>
    </source>
</reference>
<evidence type="ECO:0000256" key="1">
    <source>
        <dbReference type="ARBA" id="ARBA00006484"/>
    </source>
</evidence>
<dbReference type="PRINTS" id="PR00080">
    <property type="entry name" value="SDRFAMILY"/>
</dbReference>
<keyword evidence="5" id="KW-1185">Reference proteome</keyword>
<evidence type="ECO:0000256" key="2">
    <source>
        <dbReference type="ARBA" id="ARBA00023002"/>
    </source>
</evidence>
<evidence type="ECO:0000313" key="4">
    <source>
        <dbReference type="EMBL" id="UQS27763.1"/>
    </source>
</evidence>
<accession>A0ABY4P6H1</accession>
<dbReference type="InterPro" id="IPR002347">
    <property type="entry name" value="SDR_fam"/>
</dbReference>
<proteinExistence type="inferred from homology"/>
<dbReference type="EMBL" id="CP091196">
    <property type="protein sequence ID" value="UQS27763.1"/>
    <property type="molecule type" value="Genomic_DNA"/>
</dbReference>
<name>A0ABY4P6H1_9PSEU</name>
<evidence type="ECO:0000259" key="3">
    <source>
        <dbReference type="SMART" id="SM00822"/>
    </source>
</evidence>
<comment type="similarity">
    <text evidence="1">Belongs to the short-chain dehydrogenases/reductases (SDR) family.</text>
</comment>
<feature type="domain" description="Ketoreductase" evidence="3">
    <location>
        <begin position="15"/>
        <end position="202"/>
    </location>
</feature>
<dbReference type="PROSITE" id="PS00061">
    <property type="entry name" value="ADH_SHORT"/>
    <property type="match status" value="1"/>
</dbReference>
<dbReference type="PANTHER" id="PTHR43639">
    <property type="entry name" value="OXIDOREDUCTASE, SHORT-CHAIN DEHYDROGENASE/REDUCTASE FAMILY (AFU_ORTHOLOGUE AFUA_5G02870)"/>
    <property type="match status" value="1"/>
</dbReference>
<sequence length="261" mass="27417">MDGPRPGWATPAREPVALVTGASRGIGAATARRLAADGMAVVVNSFPSEPMIRLAKQVAEEIHEAGGRALVLPADVADPAQVEAMFDECEGEFGAVTTLVLNAATTVRHAWTEISVGEWNEILAVNLTAGFLCCRRAFRERGAPGSSVVVVSSVLAQTGAPNALHYGTTKAGLLGFTRSLARELGPSGVRVNCVLPGAIKTEEEQESFDEQDLDRTVLAHQILQRRGSPEDVANVVGFLAGADSAFLTGQAIRVDGGWTMV</sequence>
<dbReference type="Proteomes" id="UP000830158">
    <property type="component" value="Chromosome"/>
</dbReference>
<dbReference type="SUPFAM" id="SSF51735">
    <property type="entry name" value="NAD(P)-binding Rossmann-fold domains"/>
    <property type="match status" value="1"/>
</dbReference>
<keyword evidence="2" id="KW-0560">Oxidoreductase</keyword>
<dbReference type="PRINTS" id="PR00081">
    <property type="entry name" value="GDHRDH"/>
</dbReference>
<dbReference type="PANTHER" id="PTHR43639:SF1">
    <property type="entry name" value="SHORT-CHAIN DEHYDROGENASE_REDUCTASE FAMILY PROTEIN"/>
    <property type="match status" value="1"/>
</dbReference>
<dbReference type="InterPro" id="IPR057326">
    <property type="entry name" value="KR_dom"/>
</dbReference>
<dbReference type="Gene3D" id="3.40.50.720">
    <property type="entry name" value="NAD(P)-binding Rossmann-like Domain"/>
    <property type="match status" value="1"/>
</dbReference>
<organism evidence="4 5">
    <name type="scientific">Amycolatopsis thermalba</name>
    <dbReference type="NCBI Taxonomy" id="944492"/>
    <lineage>
        <taxon>Bacteria</taxon>
        <taxon>Bacillati</taxon>
        <taxon>Actinomycetota</taxon>
        <taxon>Actinomycetes</taxon>
        <taxon>Pseudonocardiales</taxon>
        <taxon>Pseudonocardiaceae</taxon>
        <taxon>Amycolatopsis</taxon>
    </lineage>
</organism>
<protein>
    <submittedName>
        <fullName evidence="4">SDR family oxidoreductase</fullName>
    </submittedName>
</protein>
<evidence type="ECO:0000313" key="5">
    <source>
        <dbReference type="Proteomes" id="UP000830158"/>
    </source>
</evidence>
<dbReference type="RefSeq" id="WP_244214960.1">
    <property type="nucleotide sequence ID" value="NZ_CP091196.1"/>
</dbReference>
<dbReference type="Pfam" id="PF13561">
    <property type="entry name" value="adh_short_C2"/>
    <property type="match status" value="1"/>
</dbReference>